<dbReference type="PANTHER" id="PTHR43280:SF32">
    <property type="entry name" value="TRANSCRIPTIONAL REGULATORY PROTEIN"/>
    <property type="match status" value="1"/>
</dbReference>
<keyword evidence="1" id="KW-0805">Transcription regulation</keyword>
<keyword evidence="3" id="KW-0804">Transcription</keyword>
<dbReference type="Proteomes" id="UP000261174">
    <property type="component" value="Unassembled WGS sequence"/>
</dbReference>
<name>A0A3E1NXL1_9BACT</name>
<dbReference type="GO" id="GO:0043565">
    <property type="term" value="F:sequence-specific DNA binding"/>
    <property type="evidence" value="ECO:0007669"/>
    <property type="project" value="InterPro"/>
</dbReference>
<dbReference type="SUPFAM" id="SSF46689">
    <property type="entry name" value="Homeodomain-like"/>
    <property type="match status" value="1"/>
</dbReference>
<dbReference type="SMART" id="SM00342">
    <property type="entry name" value="HTH_ARAC"/>
    <property type="match status" value="1"/>
</dbReference>
<evidence type="ECO:0000256" key="1">
    <source>
        <dbReference type="ARBA" id="ARBA00023015"/>
    </source>
</evidence>
<evidence type="ECO:0000313" key="6">
    <source>
        <dbReference type="Proteomes" id="UP000261174"/>
    </source>
</evidence>
<dbReference type="EMBL" id="QTJV01000009">
    <property type="protein sequence ID" value="RFM32661.1"/>
    <property type="molecule type" value="Genomic_DNA"/>
</dbReference>
<dbReference type="Gene3D" id="1.10.10.60">
    <property type="entry name" value="Homeodomain-like"/>
    <property type="match status" value="1"/>
</dbReference>
<dbReference type="PANTHER" id="PTHR43280">
    <property type="entry name" value="ARAC-FAMILY TRANSCRIPTIONAL REGULATOR"/>
    <property type="match status" value="1"/>
</dbReference>
<evidence type="ECO:0000256" key="3">
    <source>
        <dbReference type="ARBA" id="ARBA00023163"/>
    </source>
</evidence>
<proteinExistence type="predicted"/>
<reference evidence="5 6" key="1">
    <citation type="submission" date="2018-08" db="EMBL/GenBank/DDBJ databases">
        <title>Chitinophaga sp. K20C18050901, a novel bacterium isolated from forest soil.</title>
        <authorList>
            <person name="Wang C."/>
        </authorList>
    </citation>
    <scope>NUCLEOTIDE SEQUENCE [LARGE SCALE GENOMIC DNA]</scope>
    <source>
        <strain evidence="5 6">K20C18050901</strain>
    </source>
</reference>
<dbReference type="PROSITE" id="PS01124">
    <property type="entry name" value="HTH_ARAC_FAMILY_2"/>
    <property type="match status" value="1"/>
</dbReference>
<protein>
    <submittedName>
        <fullName evidence="5">AraC family transcriptional regulator</fullName>
    </submittedName>
</protein>
<dbReference type="InterPro" id="IPR020449">
    <property type="entry name" value="Tscrpt_reg_AraC-type_HTH"/>
</dbReference>
<sequence>MKKGTPRSNAIRVYTIEEIMLAADSKHSREFNIFNNENLRIEPEISIPFRLDHYTVILVTSGILKMRLNLVEYDIPANSLLLFAPNVIAEFLNDFRKCAFTAIDFTITLLTEAALNKKYMDGFGVYTRQHMPVHALLPEEVHNIKTIMDQLSIKNNLPKDHPFIGELLINLFKVLFFEIASVIHKKFSGKQIQLNSKEVLVKKFYAELTTHFKNRREVDFYAEKLNVTPKYLTKCVKEILGKSTSEVITQMVIAEAKIMLSNLSDPISKIAGELAFSDQFFFSKFFKRATGISPSEYRGLLWS</sequence>
<evidence type="ECO:0000256" key="2">
    <source>
        <dbReference type="ARBA" id="ARBA00023125"/>
    </source>
</evidence>
<gene>
    <name evidence="5" type="ORF">DXN04_23600</name>
</gene>
<dbReference type="InterPro" id="IPR018060">
    <property type="entry name" value="HTH_AraC"/>
</dbReference>
<dbReference type="GO" id="GO:0003700">
    <property type="term" value="F:DNA-binding transcription factor activity"/>
    <property type="evidence" value="ECO:0007669"/>
    <property type="project" value="InterPro"/>
</dbReference>
<accession>A0A3E1NXL1</accession>
<dbReference type="RefSeq" id="WP_116855854.1">
    <property type="nucleotide sequence ID" value="NZ_QTJV01000009.1"/>
</dbReference>
<dbReference type="AlphaFoldDB" id="A0A3E1NXL1"/>
<dbReference type="Pfam" id="PF12833">
    <property type="entry name" value="HTH_18"/>
    <property type="match status" value="1"/>
</dbReference>
<evidence type="ECO:0000259" key="4">
    <source>
        <dbReference type="PROSITE" id="PS01124"/>
    </source>
</evidence>
<organism evidence="5 6">
    <name type="scientific">Chitinophaga silvisoli</name>
    <dbReference type="NCBI Taxonomy" id="2291814"/>
    <lineage>
        <taxon>Bacteria</taxon>
        <taxon>Pseudomonadati</taxon>
        <taxon>Bacteroidota</taxon>
        <taxon>Chitinophagia</taxon>
        <taxon>Chitinophagales</taxon>
        <taxon>Chitinophagaceae</taxon>
        <taxon>Chitinophaga</taxon>
    </lineage>
</organism>
<feature type="domain" description="HTH araC/xylS-type" evidence="4">
    <location>
        <begin position="202"/>
        <end position="300"/>
    </location>
</feature>
<keyword evidence="6" id="KW-1185">Reference proteome</keyword>
<evidence type="ECO:0000313" key="5">
    <source>
        <dbReference type="EMBL" id="RFM32661.1"/>
    </source>
</evidence>
<dbReference type="PRINTS" id="PR00032">
    <property type="entry name" value="HTHARAC"/>
</dbReference>
<comment type="caution">
    <text evidence="5">The sequence shown here is derived from an EMBL/GenBank/DDBJ whole genome shotgun (WGS) entry which is preliminary data.</text>
</comment>
<keyword evidence="2" id="KW-0238">DNA-binding</keyword>
<dbReference type="InterPro" id="IPR009057">
    <property type="entry name" value="Homeodomain-like_sf"/>
</dbReference>
<dbReference type="OrthoDB" id="1007667at2"/>